<evidence type="ECO:0000256" key="1">
    <source>
        <dbReference type="ARBA" id="ARBA00009175"/>
    </source>
</evidence>
<sequence length="234" mass="24703">MIRRVFIALTLCCAATPIWAADVVIFAASSLKPALDEVTQGLPVRISYGGSGLLARQIMQGAPADIFFSANEVWMDAAIAGGVVRPETRINLLSNALVIVGRDAATFEDMLAGEGRVATGLVTSVPVGIYAKAYLEREGHWESIAPRIVETESARAALALALRGEVPFAVVYASDAAAEPDMQVIHAVPDMPDMPIRYPVALTTRATPEATAVLDALQSEAARAIYASHGFGVP</sequence>
<dbReference type="PANTHER" id="PTHR30632:SF17">
    <property type="entry name" value="MOLYBDATE-BINDING PROTEIN MODA"/>
    <property type="match status" value="1"/>
</dbReference>
<feature type="binding site" evidence="4">
    <location>
        <position position="172"/>
    </location>
    <ligand>
        <name>molybdate</name>
        <dbReference type="ChEBI" id="CHEBI:36264"/>
    </ligand>
</feature>
<evidence type="ECO:0000256" key="3">
    <source>
        <dbReference type="ARBA" id="ARBA00022729"/>
    </source>
</evidence>
<comment type="similarity">
    <text evidence="1">Belongs to the bacterial solute-binding protein ModA family.</text>
</comment>
<reference evidence="7" key="1">
    <citation type="submission" date="2016-10" db="EMBL/GenBank/DDBJ databases">
        <authorList>
            <person name="Varghese N."/>
            <person name="Submissions S."/>
        </authorList>
    </citation>
    <scope>NUCLEOTIDE SEQUENCE [LARGE SCALE GENOMIC DNA]</scope>
    <source>
        <strain evidence="7">DSM 26921</strain>
    </source>
</reference>
<dbReference type="AlphaFoldDB" id="A0A1I6HU51"/>
<dbReference type="Proteomes" id="UP000199658">
    <property type="component" value="Unassembled WGS sequence"/>
</dbReference>
<dbReference type="Gene3D" id="3.40.190.10">
    <property type="entry name" value="Periplasmic binding protein-like II"/>
    <property type="match status" value="2"/>
</dbReference>
<evidence type="ECO:0000256" key="2">
    <source>
        <dbReference type="ARBA" id="ARBA00022723"/>
    </source>
</evidence>
<keyword evidence="3 5" id="KW-0732">Signal</keyword>
<name>A0A1I6HU51_9RHOB</name>
<protein>
    <submittedName>
        <fullName evidence="6">Molybdate transport system substrate-binding protein</fullName>
    </submittedName>
</protein>
<dbReference type="GO" id="GO:0015689">
    <property type="term" value="P:molybdate ion transport"/>
    <property type="evidence" value="ECO:0007669"/>
    <property type="project" value="InterPro"/>
</dbReference>
<dbReference type="STRING" id="670154.SAMN04488002_3439"/>
<dbReference type="PIRSF" id="PIRSF004846">
    <property type="entry name" value="ModA"/>
    <property type="match status" value="1"/>
</dbReference>
<dbReference type="GO" id="GO:0030973">
    <property type="term" value="F:molybdate ion binding"/>
    <property type="evidence" value="ECO:0007669"/>
    <property type="project" value="TreeGrafter"/>
</dbReference>
<evidence type="ECO:0000256" key="4">
    <source>
        <dbReference type="PIRSR" id="PIRSR004846-1"/>
    </source>
</evidence>
<dbReference type="Pfam" id="PF13531">
    <property type="entry name" value="SBP_bac_11"/>
    <property type="match status" value="1"/>
</dbReference>
<dbReference type="EMBL" id="FOYO01000001">
    <property type="protein sequence ID" value="SFR57959.1"/>
    <property type="molecule type" value="Genomic_DNA"/>
</dbReference>
<dbReference type="RefSeq" id="WP_090219288.1">
    <property type="nucleotide sequence ID" value="NZ_FOYO01000001.1"/>
</dbReference>
<keyword evidence="4" id="KW-0500">Molybdenum</keyword>
<dbReference type="OrthoDB" id="9785015at2"/>
<feature type="signal peptide" evidence="5">
    <location>
        <begin position="1"/>
        <end position="20"/>
    </location>
</feature>
<dbReference type="SUPFAM" id="SSF53850">
    <property type="entry name" value="Periplasmic binding protein-like II"/>
    <property type="match status" value="1"/>
</dbReference>
<dbReference type="InterPro" id="IPR050682">
    <property type="entry name" value="ModA/WtpA"/>
</dbReference>
<dbReference type="PANTHER" id="PTHR30632">
    <property type="entry name" value="MOLYBDATE-BINDING PERIPLASMIC PROTEIN"/>
    <property type="match status" value="1"/>
</dbReference>
<evidence type="ECO:0000313" key="7">
    <source>
        <dbReference type="Proteomes" id="UP000199658"/>
    </source>
</evidence>
<keyword evidence="2 4" id="KW-0479">Metal-binding</keyword>
<dbReference type="GO" id="GO:0030288">
    <property type="term" value="C:outer membrane-bounded periplasmic space"/>
    <property type="evidence" value="ECO:0007669"/>
    <property type="project" value="TreeGrafter"/>
</dbReference>
<accession>A0A1I6HU51</accession>
<evidence type="ECO:0000256" key="5">
    <source>
        <dbReference type="SAM" id="SignalP"/>
    </source>
</evidence>
<proteinExistence type="inferred from homology"/>
<organism evidence="6 7">
    <name type="scientific">Litoreibacter janthinus</name>
    <dbReference type="NCBI Taxonomy" id="670154"/>
    <lineage>
        <taxon>Bacteria</taxon>
        <taxon>Pseudomonadati</taxon>
        <taxon>Pseudomonadota</taxon>
        <taxon>Alphaproteobacteria</taxon>
        <taxon>Rhodobacterales</taxon>
        <taxon>Roseobacteraceae</taxon>
        <taxon>Litoreibacter</taxon>
    </lineage>
</organism>
<feature type="binding site" evidence="4">
    <location>
        <position position="30"/>
    </location>
    <ligand>
        <name>molybdate</name>
        <dbReference type="ChEBI" id="CHEBI:36264"/>
    </ligand>
</feature>
<keyword evidence="7" id="KW-1185">Reference proteome</keyword>
<feature type="binding site" evidence="4">
    <location>
        <position position="51"/>
    </location>
    <ligand>
        <name>molybdate</name>
        <dbReference type="ChEBI" id="CHEBI:36264"/>
    </ligand>
</feature>
<dbReference type="GO" id="GO:0046872">
    <property type="term" value="F:metal ion binding"/>
    <property type="evidence" value="ECO:0007669"/>
    <property type="project" value="UniProtKB-KW"/>
</dbReference>
<gene>
    <name evidence="6" type="ORF">SAMN04488002_3439</name>
</gene>
<feature type="chain" id="PRO_5011636417" evidence="5">
    <location>
        <begin position="21"/>
        <end position="234"/>
    </location>
</feature>
<dbReference type="InterPro" id="IPR005950">
    <property type="entry name" value="ModA"/>
</dbReference>
<evidence type="ECO:0000313" key="6">
    <source>
        <dbReference type="EMBL" id="SFR57959.1"/>
    </source>
</evidence>
<dbReference type="NCBIfam" id="TIGR01256">
    <property type="entry name" value="modA"/>
    <property type="match status" value="1"/>
</dbReference>